<evidence type="ECO:0000313" key="1">
    <source>
        <dbReference type="EMBL" id="MBN3967750.1"/>
    </source>
</evidence>
<proteinExistence type="predicted"/>
<keyword evidence="2" id="KW-1185">Reference proteome</keyword>
<dbReference type="RefSeq" id="WP_205893640.1">
    <property type="nucleotide sequence ID" value="NZ_JADEVO010000035.1"/>
</dbReference>
<sequence>MSISKFTLLTRTIFEMKGVAGGGYVAAKKILKVLGFVMSSSESKSAGIYQIDSSLFDMANRYVQKNIIPDLDLQAKNKRKMNELKAMIHEGKSARAAQHEALPA</sequence>
<gene>
    <name evidence="1" type="ORF">IMW75_21040</name>
</gene>
<reference evidence="1 2" key="1">
    <citation type="journal article" date="2021" name="Int. J. Syst. Evol. Microbiol.">
        <title>Pseudomonas piscium sp. nov., Pseudomonas pisciculturae sp. nov., Pseudomonas mucoides sp. nov. and Pseudomonas neuropathica sp. nov. isolated from rainbow trout.</title>
        <authorList>
            <person name="Duman M."/>
            <person name="Mulet M."/>
            <person name="Altun S."/>
            <person name="Saticioglu I.B."/>
            <person name="Gomila M."/>
            <person name="Lalucat J."/>
            <person name="Garcia-Valdes E."/>
        </authorList>
    </citation>
    <scope>NUCLEOTIDE SEQUENCE [LARGE SCALE GENOMIC DNA]</scope>
    <source>
        <strain evidence="1 2">LMG 28632</strain>
    </source>
</reference>
<dbReference type="EMBL" id="JADEVO010000035">
    <property type="protein sequence ID" value="MBN3967750.1"/>
    <property type="molecule type" value="Genomic_DNA"/>
</dbReference>
<protein>
    <submittedName>
        <fullName evidence="1">Uncharacterized protein</fullName>
    </submittedName>
</protein>
<accession>A0ABS3AMT7</accession>
<dbReference type="Proteomes" id="UP000772591">
    <property type="component" value="Unassembled WGS sequence"/>
</dbReference>
<organism evidence="1 2">
    <name type="scientific">Pseudomonas gregormendelii</name>
    <dbReference type="NCBI Taxonomy" id="1628277"/>
    <lineage>
        <taxon>Bacteria</taxon>
        <taxon>Pseudomonadati</taxon>
        <taxon>Pseudomonadota</taxon>
        <taxon>Gammaproteobacteria</taxon>
        <taxon>Pseudomonadales</taxon>
        <taxon>Pseudomonadaceae</taxon>
        <taxon>Pseudomonas</taxon>
    </lineage>
</organism>
<comment type="caution">
    <text evidence="1">The sequence shown here is derived from an EMBL/GenBank/DDBJ whole genome shotgun (WGS) entry which is preliminary data.</text>
</comment>
<name>A0ABS3AMT7_9PSED</name>
<evidence type="ECO:0000313" key="2">
    <source>
        <dbReference type="Proteomes" id="UP000772591"/>
    </source>
</evidence>